<feature type="region of interest" description="Disordered" evidence="3">
    <location>
        <begin position="1390"/>
        <end position="1651"/>
    </location>
</feature>
<dbReference type="PROSITE" id="PS51204">
    <property type="entry name" value="HSA"/>
    <property type="match status" value="1"/>
</dbReference>
<feature type="region of interest" description="Disordered" evidence="3">
    <location>
        <begin position="901"/>
        <end position="921"/>
    </location>
</feature>
<dbReference type="Proteomes" id="UP001140949">
    <property type="component" value="Unassembled WGS sequence"/>
</dbReference>
<organism evidence="6 7">
    <name type="scientific">Iris pallida</name>
    <name type="common">Sweet iris</name>
    <dbReference type="NCBI Taxonomy" id="29817"/>
    <lineage>
        <taxon>Eukaryota</taxon>
        <taxon>Viridiplantae</taxon>
        <taxon>Streptophyta</taxon>
        <taxon>Embryophyta</taxon>
        <taxon>Tracheophyta</taxon>
        <taxon>Spermatophyta</taxon>
        <taxon>Magnoliopsida</taxon>
        <taxon>Liliopsida</taxon>
        <taxon>Asparagales</taxon>
        <taxon>Iridaceae</taxon>
        <taxon>Iridoideae</taxon>
        <taxon>Irideae</taxon>
        <taxon>Iris</taxon>
    </lineage>
</organism>
<protein>
    <submittedName>
        <fullName evidence="6">Chromatin modification-related protein EAF1 B-like isoform X1</fullName>
    </submittedName>
</protein>
<dbReference type="GO" id="GO:0006325">
    <property type="term" value="P:chromatin organization"/>
    <property type="evidence" value="ECO:0007669"/>
    <property type="project" value="UniProtKB-KW"/>
</dbReference>
<dbReference type="CDD" id="cd00167">
    <property type="entry name" value="SANT"/>
    <property type="match status" value="1"/>
</dbReference>
<feature type="region of interest" description="Disordered" evidence="3">
    <location>
        <begin position="356"/>
        <end position="389"/>
    </location>
</feature>
<feature type="compositionally biased region" description="Basic and acidic residues" evidence="3">
    <location>
        <begin position="364"/>
        <end position="381"/>
    </location>
</feature>
<feature type="compositionally biased region" description="Low complexity" evidence="3">
    <location>
        <begin position="1770"/>
        <end position="1796"/>
    </location>
</feature>
<keyword evidence="7" id="KW-1185">Reference proteome</keyword>
<feature type="compositionally biased region" description="Low complexity" evidence="3">
    <location>
        <begin position="1507"/>
        <end position="1528"/>
    </location>
</feature>
<comment type="caution">
    <text evidence="6">The sequence shown here is derived from an EMBL/GenBank/DDBJ whole genome shotgun (WGS) entry which is preliminary data.</text>
</comment>
<evidence type="ECO:0000256" key="1">
    <source>
        <dbReference type="ARBA" id="ARBA00008913"/>
    </source>
</evidence>
<feature type="region of interest" description="Disordered" evidence="3">
    <location>
        <begin position="107"/>
        <end position="161"/>
    </location>
</feature>
<dbReference type="Gene3D" id="1.10.10.60">
    <property type="entry name" value="Homeodomain-like"/>
    <property type="match status" value="1"/>
</dbReference>
<dbReference type="SMART" id="SM00717">
    <property type="entry name" value="SANT"/>
    <property type="match status" value="1"/>
</dbReference>
<evidence type="ECO:0000313" key="7">
    <source>
        <dbReference type="Proteomes" id="UP001140949"/>
    </source>
</evidence>
<feature type="compositionally biased region" description="Basic and acidic residues" evidence="3">
    <location>
        <begin position="239"/>
        <end position="252"/>
    </location>
</feature>
<dbReference type="InterPro" id="IPR044798">
    <property type="entry name" value="EAF1A/B"/>
</dbReference>
<dbReference type="Pfam" id="PF07529">
    <property type="entry name" value="HSA"/>
    <property type="match status" value="1"/>
</dbReference>
<feature type="domain" description="Myb-like" evidence="4">
    <location>
        <begin position="998"/>
        <end position="1049"/>
    </location>
</feature>
<feature type="region of interest" description="Disordered" evidence="3">
    <location>
        <begin position="846"/>
        <end position="869"/>
    </location>
</feature>
<evidence type="ECO:0000313" key="6">
    <source>
        <dbReference type="EMBL" id="KAJ6795600.1"/>
    </source>
</evidence>
<dbReference type="GO" id="GO:0035267">
    <property type="term" value="C:NuA4 histone acetyltransferase complex"/>
    <property type="evidence" value="ECO:0007669"/>
    <property type="project" value="InterPro"/>
</dbReference>
<dbReference type="EMBL" id="JANAVB010041816">
    <property type="protein sequence ID" value="KAJ6795600.1"/>
    <property type="molecule type" value="Genomic_DNA"/>
</dbReference>
<feature type="compositionally biased region" description="Polar residues" evidence="3">
    <location>
        <begin position="1571"/>
        <end position="1594"/>
    </location>
</feature>
<dbReference type="PANTHER" id="PTHR46774:SF3">
    <property type="entry name" value="CHROMATIN MODIFICATION-RELATED PROTEIN EAF1 A-RELATED"/>
    <property type="match status" value="1"/>
</dbReference>
<evidence type="ECO:0000256" key="3">
    <source>
        <dbReference type="SAM" id="MobiDB-lite"/>
    </source>
</evidence>
<feature type="domain" description="HSA" evidence="5">
    <location>
        <begin position="463"/>
        <end position="537"/>
    </location>
</feature>
<feature type="region of interest" description="Disordered" evidence="3">
    <location>
        <begin position="1708"/>
        <end position="1809"/>
    </location>
</feature>
<dbReference type="InterPro" id="IPR009057">
    <property type="entry name" value="Homeodomain-like_sf"/>
</dbReference>
<evidence type="ECO:0000259" key="4">
    <source>
        <dbReference type="PROSITE" id="PS50090"/>
    </source>
</evidence>
<feature type="compositionally biased region" description="Polar residues" evidence="3">
    <location>
        <begin position="1415"/>
        <end position="1429"/>
    </location>
</feature>
<feature type="compositionally biased region" description="Low complexity" evidence="3">
    <location>
        <begin position="1633"/>
        <end position="1644"/>
    </location>
</feature>
<name>A0AAX6DUY3_IRIPA</name>
<keyword evidence="2" id="KW-0156">Chromatin regulator</keyword>
<accession>A0AAX6DUY3</accession>
<feature type="compositionally biased region" description="Polar residues" evidence="3">
    <location>
        <begin position="1615"/>
        <end position="1629"/>
    </location>
</feature>
<feature type="compositionally biased region" description="Low complexity" evidence="3">
    <location>
        <begin position="1596"/>
        <end position="1614"/>
    </location>
</feature>
<proteinExistence type="inferred from homology"/>
<gene>
    <name evidence="6" type="ORF">M6B38_225535</name>
</gene>
<feature type="compositionally biased region" description="Low complexity" evidence="3">
    <location>
        <begin position="1390"/>
        <end position="1406"/>
    </location>
</feature>
<dbReference type="InterPro" id="IPR001005">
    <property type="entry name" value="SANT/Myb"/>
</dbReference>
<reference evidence="6" key="1">
    <citation type="journal article" date="2023" name="GigaByte">
        <title>Genome assembly of the bearded iris, Iris pallida Lam.</title>
        <authorList>
            <person name="Bruccoleri R.E."/>
            <person name="Oakeley E.J."/>
            <person name="Faust A.M.E."/>
            <person name="Altorfer M."/>
            <person name="Dessus-Babus S."/>
            <person name="Burckhardt D."/>
            <person name="Oertli M."/>
            <person name="Naumann U."/>
            <person name="Petersen F."/>
            <person name="Wong J."/>
        </authorList>
    </citation>
    <scope>NUCLEOTIDE SEQUENCE</scope>
    <source>
        <strain evidence="6">GSM-AAB239-AS_SAM_17_03QT</strain>
    </source>
</reference>
<feature type="compositionally biased region" description="Basic and acidic residues" evidence="3">
    <location>
        <begin position="287"/>
        <end position="299"/>
    </location>
</feature>
<sequence>MGDVVGCRKTSPRLAAIVKAQTELRQEFDAREKQKRELEFLEKGGNPLDFKLGRADFVGRQSASSPRGDSVESSANIAGSLLLFGRERNAKRVANLEGSLILRHGVKGQAAYARRNRSRKGRDGHSKRPSVPSLPEPLEARPEEHAVSSVSNSKPASPRVASYNHQDMEIDGENASTEMIKDVVQEGERKVDDLAANINANTEQVANCADSTSSGLVGKGEASIHQEASENFEGVSSSKRNEDVTIPDKDMSGENGSSTRRETNMVHGDKIDDIIGVADDDKLATVKRVDGSSNEDPKELPLVQGASENNDVGEKSQLIGVYAPITRTGEFESSLSYLNKSVVKIEHEVELSDMSNEISPLSKNENKKASGEIVTKSERKPSNSLRDSSHSINKVGAVTSTLVLPTCEPSSTSLCKSGATTTTAVQHYATSNEKLAKKVGEDAILKQARIIEANLKRAVELPMHYISLEKRMKCHWDFVLEEMAWMANDFMQERLWKTTVAAHICHQVASISQSKSEQKIACQKQRNIARTLVISVMNFWHSADRARTNIEATSGMNGECTSDILKSCKMNGPEDERDQDGKYVEAKNCCLNPAIQAYAVRFLKYDNGTFDHPVLVEAPSTPDRIHDTGVVDMSWEDQLSEESFFYTVAPGSMQAYREAVESQWVKNHKKMSNSVHPEDCDASVCDPFPDGTREYAYEEEEEDETSSYYLPGAFGVSSSSKFTMKKRKNSQQKSNDAQICDGSSNWSYDPCLESTSANQGMIFVGKRPSNSLNVCSVPTKRVRTAARQRVVSPFSAGVSGSLQVTSKADVSIEDTNCFQDDQISMHGGSQPRKNMEVESTVDFEKYLPSDGNELSPKYSKKKKPKHGDYRMNITDSGVLIISGKGSLLDQRLKVDSMIQHEQRDHVKKRQEGQHLESNGNIGMYGQHVAKKPKLLKQLSEPSPDVIMLAAGSMPSPVASQMSNMSNQNKVIKIIANRDRGNKNKATKMAVGQSGHGIPWTNFEDQALVVLVHDMGPNWELVSDAINGTLQLKCIFRKPKDCKERHKYLMDKGACDGTDSAEDSGSSQPYPSTLPGIPKARGSARQLFQRLQGPIEEDVLRTHFEKIILLGQQLHSCRSQKDKQEQKQIIPVHNSHLVLPQTCPNGSVLMPLDLCDAITSSSDVLTLGYQGSHTAGVASPSEQGSVSPVLSASGANNVLQGSSGIVLSSNLPSPSTPMKASARDLQRYCMPRTNSLPVDDHRRMQYSQMLSSRNVHQSSMSAPGALPVGVDQGDCMLPGANGVGMSGRTIPMSGFQGPPGRLNMVSTGSMLIGSVIGMPNSVNVHPTTIPCSVNPMMRPRDALQMLQPSQNTEDHRQMMMQVSQGNAQAVPPFSSISAPFATATSLPMVQSYPAQQPQQSQQMPQQAHMLGHPNHPQIQGTNQSGAQQQAHAILLAKERQHQQRMLPQQPYTTSSSMSPMQNSSQFQQQTQTSSSVTQTLSQHNKQHIARNMQSSSGVSNPMLKQRQRPQAQQQQPRQHQHQQLLQQQAKHMKVSGRGTMMGHQNVPVNTSQISGLSEGTRKQVSEKPVMQQGPSYVSGNTGLDPALTQSSNYNKVLSRPPSQSSKRRPPLQSSSVTCNQGSSQVSTNDTLVAPQQSPLPTSLPLASPPPQQQFQMNQSMQRMMLQQNRPLTSDCKMQVSADPVEVNQMVPASPLPQCEDAASSASATSFASQWKPEPSYDKCTPAPTTHLAGSPQENLAGDTSVPHSNDELVQRQFTGNALLHGHGVGGQWPLQEQSQQQQQQEHQQQVQHRQTAQGTSYEKPSNPGPG</sequence>
<feature type="compositionally biased region" description="Polar residues" evidence="3">
    <location>
        <begin position="1545"/>
        <end position="1556"/>
    </location>
</feature>
<evidence type="ECO:0000256" key="2">
    <source>
        <dbReference type="ARBA" id="ARBA00022853"/>
    </source>
</evidence>
<feature type="region of interest" description="Disordered" evidence="3">
    <location>
        <begin position="287"/>
        <end position="311"/>
    </location>
</feature>
<reference evidence="6" key="2">
    <citation type="submission" date="2023-04" db="EMBL/GenBank/DDBJ databases">
        <authorList>
            <person name="Bruccoleri R.E."/>
            <person name="Oakeley E.J."/>
            <person name="Faust A.-M."/>
            <person name="Dessus-Babus S."/>
            <person name="Altorfer M."/>
            <person name="Burckhardt D."/>
            <person name="Oertli M."/>
            <person name="Naumann U."/>
            <person name="Petersen F."/>
            <person name="Wong J."/>
        </authorList>
    </citation>
    <scope>NUCLEOTIDE SEQUENCE</scope>
    <source>
        <strain evidence="6">GSM-AAB239-AS_SAM_17_03QT</strain>
        <tissue evidence="6">Leaf</tissue>
    </source>
</reference>
<feature type="region of interest" description="Disordered" evidence="3">
    <location>
        <begin position="228"/>
        <end position="262"/>
    </location>
</feature>
<dbReference type="Pfam" id="PF13921">
    <property type="entry name" value="Myb_DNA-bind_6"/>
    <property type="match status" value="1"/>
</dbReference>
<dbReference type="SUPFAM" id="SSF46689">
    <property type="entry name" value="Homeodomain-like"/>
    <property type="match status" value="1"/>
</dbReference>
<feature type="compositionally biased region" description="Basic and acidic residues" evidence="3">
    <location>
        <begin position="901"/>
        <end position="914"/>
    </location>
</feature>
<feature type="compositionally biased region" description="Low complexity" evidence="3">
    <location>
        <begin position="1451"/>
        <end position="1481"/>
    </location>
</feature>
<comment type="similarity">
    <text evidence="1">Belongs to the EAF1 family.</text>
</comment>
<dbReference type="PANTHER" id="PTHR46774">
    <property type="entry name" value="CHROMATIN MODIFICATION-RELATED PROTEIN EAF1 A-RELATED"/>
    <property type="match status" value="1"/>
</dbReference>
<dbReference type="SMART" id="SM00573">
    <property type="entry name" value="HSA"/>
    <property type="match status" value="1"/>
</dbReference>
<dbReference type="InterPro" id="IPR014012">
    <property type="entry name" value="HSA_dom"/>
</dbReference>
<dbReference type="PROSITE" id="PS50090">
    <property type="entry name" value="MYB_LIKE"/>
    <property type="match status" value="1"/>
</dbReference>
<feature type="region of interest" description="Disordered" evidence="3">
    <location>
        <begin position="1056"/>
        <end position="1078"/>
    </location>
</feature>
<evidence type="ECO:0000259" key="5">
    <source>
        <dbReference type="PROSITE" id="PS51204"/>
    </source>
</evidence>